<gene>
    <name evidence="2" type="ORF">CPB83DRAFT_757527</name>
</gene>
<reference evidence="2" key="1">
    <citation type="submission" date="2020-11" db="EMBL/GenBank/DDBJ databases">
        <authorList>
            <consortium name="DOE Joint Genome Institute"/>
            <person name="Ahrendt S."/>
            <person name="Riley R."/>
            <person name="Andreopoulos W."/>
            <person name="Labutti K."/>
            <person name="Pangilinan J."/>
            <person name="Ruiz-Duenas F.J."/>
            <person name="Barrasa J.M."/>
            <person name="Sanchez-Garcia M."/>
            <person name="Camarero S."/>
            <person name="Miyauchi S."/>
            <person name="Serrano A."/>
            <person name="Linde D."/>
            <person name="Babiker R."/>
            <person name="Drula E."/>
            <person name="Ayuso-Fernandez I."/>
            <person name="Pacheco R."/>
            <person name="Padilla G."/>
            <person name="Ferreira P."/>
            <person name="Barriuso J."/>
            <person name="Kellner H."/>
            <person name="Castanera R."/>
            <person name="Alfaro M."/>
            <person name="Ramirez L."/>
            <person name="Pisabarro A.G."/>
            <person name="Kuo A."/>
            <person name="Tritt A."/>
            <person name="Lipzen A."/>
            <person name="He G."/>
            <person name="Yan M."/>
            <person name="Ng V."/>
            <person name="Cullen D."/>
            <person name="Martin F."/>
            <person name="Rosso M.-N."/>
            <person name="Henrissat B."/>
            <person name="Hibbett D."/>
            <person name="Martinez A.T."/>
            <person name="Grigoriev I.V."/>
        </authorList>
    </citation>
    <scope>NUCLEOTIDE SEQUENCE</scope>
    <source>
        <strain evidence="2">CBS 506.95</strain>
    </source>
</reference>
<evidence type="ECO:0000256" key="1">
    <source>
        <dbReference type="SAM" id="MobiDB-lite"/>
    </source>
</evidence>
<dbReference type="Pfam" id="PF08208">
    <property type="entry name" value="RNA_polI_A34"/>
    <property type="match status" value="1"/>
</dbReference>
<evidence type="ECO:0000313" key="2">
    <source>
        <dbReference type="EMBL" id="KAF9533677.1"/>
    </source>
</evidence>
<name>A0A9P6ER91_9AGAR</name>
<protein>
    <recommendedName>
        <fullName evidence="4">DNA-directed RNA polymerase I subunit RPA34</fullName>
    </recommendedName>
</protein>
<evidence type="ECO:0000313" key="3">
    <source>
        <dbReference type="Proteomes" id="UP000807306"/>
    </source>
</evidence>
<accession>A0A9P6ER91</accession>
<dbReference type="OrthoDB" id="76224at2759"/>
<dbReference type="EMBL" id="MU157828">
    <property type="protein sequence ID" value="KAF9533677.1"/>
    <property type="molecule type" value="Genomic_DNA"/>
</dbReference>
<feature type="compositionally biased region" description="Basic and acidic residues" evidence="1">
    <location>
        <begin position="255"/>
        <end position="264"/>
    </location>
</feature>
<comment type="caution">
    <text evidence="2">The sequence shown here is derived from an EMBL/GenBank/DDBJ whole genome shotgun (WGS) entry which is preliminary data.</text>
</comment>
<dbReference type="Gene3D" id="6.20.250.70">
    <property type="match status" value="1"/>
</dbReference>
<feature type="region of interest" description="Disordered" evidence="1">
    <location>
        <begin position="1"/>
        <end position="48"/>
    </location>
</feature>
<keyword evidence="3" id="KW-1185">Reference proteome</keyword>
<dbReference type="GO" id="GO:0006360">
    <property type="term" value="P:transcription by RNA polymerase I"/>
    <property type="evidence" value="ECO:0007669"/>
    <property type="project" value="InterPro"/>
</dbReference>
<organism evidence="2 3">
    <name type="scientific">Crepidotus variabilis</name>
    <dbReference type="NCBI Taxonomy" id="179855"/>
    <lineage>
        <taxon>Eukaryota</taxon>
        <taxon>Fungi</taxon>
        <taxon>Dikarya</taxon>
        <taxon>Basidiomycota</taxon>
        <taxon>Agaricomycotina</taxon>
        <taxon>Agaricomycetes</taxon>
        <taxon>Agaricomycetidae</taxon>
        <taxon>Agaricales</taxon>
        <taxon>Agaricineae</taxon>
        <taxon>Crepidotaceae</taxon>
        <taxon>Crepidotus</taxon>
    </lineage>
</organism>
<feature type="region of interest" description="Disordered" evidence="1">
    <location>
        <begin position="218"/>
        <end position="300"/>
    </location>
</feature>
<feature type="compositionally biased region" description="Basic residues" evidence="1">
    <location>
        <begin position="290"/>
        <end position="300"/>
    </location>
</feature>
<dbReference type="Proteomes" id="UP000807306">
    <property type="component" value="Unassembled WGS sequence"/>
</dbReference>
<feature type="compositionally biased region" description="Acidic residues" evidence="1">
    <location>
        <begin position="230"/>
        <end position="249"/>
    </location>
</feature>
<dbReference type="InterPro" id="IPR013240">
    <property type="entry name" value="DNA-dir_RNA_pol1_su_RPA34"/>
</dbReference>
<dbReference type="AlphaFoldDB" id="A0A9P6ER91"/>
<proteinExistence type="predicted"/>
<sequence>MSATPPPAVSEKKKYTVNKPKPKGKKKATAVASTEGRNEGEESNWDYKPPLGAVLVEDQEGDAGNFDWDVVNDDDDLELCLIRVPDAIKPKHMENLKIDFPSRTTHSTCVGTLQRKVASFDIWSIGSSDDKNIELPVGEEIKSISCLLPRKKKKGKLYPGEFSVDSPKPITNFFVLAAQPVLPIPPETDVGDSDVGAVEYKNPPRYSYPKNVLKHRFLPTGARGKKEGESSEAELINEESDIQMDEDSPLVELPSSDKKVKQDEEAIGEVEPDLELKKGKKRKGDVVHAPVKRSKRTKTS</sequence>
<evidence type="ECO:0008006" key="4">
    <source>
        <dbReference type="Google" id="ProtNLM"/>
    </source>
</evidence>